<gene>
    <name evidence="12" type="ORF">GCM10011320_09850</name>
</gene>
<dbReference type="GO" id="GO:0005886">
    <property type="term" value="C:plasma membrane"/>
    <property type="evidence" value="ECO:0007669"/>
    <property type="project" value="UniProtKB-SubCell"/>
</dbReference>
<dbReference type="NCBIfam" id="TIGR00831">
    <property type="entry name" value="a_cpa1"/>
    <property type="match status" value="1"/>
</dbReference>
<dbReference type="InterPro" id="IPR004705">
    <property type="entry name" value="Cation/H_exchanger_CPA1_bac"/>
</dbReference>
<feature type="transmembrane region" description="Helical" evidence="10">
    <location>
        <begin position="309"/>
        <end position="338"/>
    </location>
</feature>
<dbReference type="RefSeq" id="WP_188965806.1">
    <property type="nucleotide sequence ID" value="NZ_BMKW01000002.1"/>
</dbReference>
<keyword evidence="2 10" id="KW-0813">Transport</keyword>
<feature type="transmembrane region" description="Helical" evidence="10">
    <location>
        <begin position="392"/>
        <end position="412"/>
    </location>
</feature>
<evidence type="ECO:0000259" key="11">
    <source>
        <dbReference type="Pfam" id="PF00999"/>
    </source>
</evidence>
<keyword evidence="10" id="KW-0997">Cell inner membrane</keyword>
<reference evidence="12" key="1">
    <citation type="journal article" date="2014" name="Int. J. Syst. Evol. Microbiol.">
        <title>Complete genome sequence of Corynebacterium casei LMG S-19264T (=DSM 44701T), isolated from a smear-ripened cheese.</title>
        <authorList>
            <consortium name="US DOE Joint Genome Institute (JGI-PGF)"/>
            <person name="Walter F."/>
            <person name="Albersmeier A."/>
            <person name="Kalinowski J."/>
            <person name="Ruckert C."/>
        </authorList>
    </citation>
    <scope>NUCLEOTIDE SEQUENCE</scope>
    <source>
        <strain evidence="12">CGMCC 1.3617</strain>
    </source>
</reference>
<keyword evidence="10" id="KW-0050">Antiport</keyword>
<keyword evidence="9 10" id="KW-0739">Sodium transport</keyword>
<comment type="function">
    <text evidence="10">Na(+)/H(+) antiporter that extrudes sodium in exchange for external protons.</text>
</comment>
<organism evidence="12 13">
    <name type="scientific">Neoroseomonas lacus</name>
    <dbReference type="NCBI Taxonomy" id="287609"/>
    <lineage>
        <taxon>Bacteria</taxon>
        <taxon>Pseudomonadati</taxon>
        <taxon>Pseudomonadota</taxon>
        <taxon>Alphaproteobacteria</taxon>
        <taxon>Acetobacterales</taxon>
        <taxon>Acetobacteraceae</taxon>
        <taxon>Neoroseomonas</taxon>
    </lineage>
</organism>
<evidence type="ECO:0000256" key="9">
    <source>
        <dbReference type="ARBA" id="ARBA00023201"/>
    </source>
</evidence>
<evidence type="ECO:0000256" key="10">
    <source>
        <dbReference type="RuleBase" id="RU366002"/>
    </source>
</evidence>
<evidence type="ECO:0000256" key="4">
    <source>
        <dbReference type="ARBA" id="ARBA00022692"/>
    </source>
</evidence>
<feature type="transmembrane region" description="Helical" evidence="10">
    <location>
        <begin position="184"/>
        <end position="204"/>
    </location>
</feature>
<dbReference type="GO" id="GO:0098719">
    <property type="term" value="P:sodium ion import across plasma membrane"/>
    <property type="evidence" value="ECO:0007669"/>
    <property type="project" value="TreeGrafter"/>
</dbReference>
<proteinExistence type="inferred from homology"/>
<feature type="transmembrane region" description="Helical" evidence="10">
    <location>
        <begin position="54"/>
        <end position="72"/>
    </location>
</feature>
<dbReference type="Proteomes" id="UP000661507">
    <property type="component" value="Unassembled WGS sequence"/>
</dbReference>
<evidence type="ECO:0000256" key="1">
    <source>
        <dbReference type="ARBA" id="ARBA00004651"/>
    </source>
</evidence>
<evidence type="ECO:0000256" key="7">
    <source>
        <dbReference type="ARBA" id="ARBA00023065"/>
    </source>
</evidence>
<keyword evidence="13" id="KW-1185">Reference proteome</keyword>
<dbReference type="AlphaFoldDB" id="A0A917NJ92"/>
<feature type="transmembrane region" description="Helical" evidence="10">
    <location>
        <begin position="156"/>
        <end position="178"/>
    </location>
</feature>
<dbReference type="Gene3D" id="6.10.140.1330">
    <property type="match status" value="1"/>
</dbReference>
<protein>
    <submittedName>
        <fullName evidence="12">Na+/H+ antiporter</fullName>
    </submittedName>
</protein>
<dbReference type="InterPro" id="IPR018422">
    <property type="entry name" value="Cation/H_exchanger_CPA1"/>
</dbReference>
<keyword evidence="3" id="KW-1003">Cell membrane</keyword>
<keyword evidence="6 10" id="KW-0915">Sodium</keyword>
<feature type="transmembrane region" description="Helical" evidence="10">
    <location>
        <begin position="359"/>
        <end position="380"/>
    </location>
</feature>
<keyword evidence="7 10" id="KW-0406">Ion transport</keyword>
<keyword evidence="5 10" id="KW-1133">Transmembrane helix</keyword>
<evidence type="ECO:0000256" key="6">
    <source>
        <dbReference type="ARBA" id="ARBA00023053"/>
    </source>
</evidence>
<dbReference type="EMBL" id="BMKW01000002">
    <property type="protein sequence ID" value="GGJ04982.1"/>
    <property type="molecule type" value="Genomic_DNA"/>
</dbReference>
<keyword evidence="4 10" id="KW-0812">Transmembrane</keyword>
<feature type="transmembrane region" description="Helical" evidence="10">
    <location>
        <begin position="84"/>
        <end position="110"/>
    </location>
</feature>
<evidence type="ECO:0000256" key="8">
    <source>
        <dbReference type="ARBA" id="ARBA00023136"/>
    </source>
</evidence>
<dbReference type="GO" id="GO:0015385">
    <property type="term" value="F:sodium:proton antiporter activity"/>
    <property type="evidence" value="ECO:0007669"/>
    <property type="project" value="InterPro"/>
</dbReference>
<comment type="subcellular location">
    <subcellularLocation>
        <location evidence="10">Cell inner membrane</location>
        <topology evidence="10">Multi-pass membrane protein</topology>
    </subcellularLocation>
    <subcellularLocation>
        <location evidence="1">Cell membrane</location>
        <topology evidence="1">Multi-pass membrane protein</topology>
    </subcellularLocation>
</comment>
<dbReference type="GO" id="GO:0015386">
    <property type="term" value="F:potassium:proton antiporter activity"/>
    <property type="evidence" value="ECO:0007669"/>
    <property type="project" value="TreeGrafter"/>
</dbReference>
<feature type="domain" description="Cation/H+ exchanger transmembrane" evidence="11">
    <location>
        <begin position="14"/>
        <end position="415"/>
    </location>
</feature>
<dbReference type="InterPro" id="IPR006153">
    <property type="entry name" value="Cation/H_exchanger_TM"/>
</dbReference>
<dbReference type="Pfam" id="PF00999">
    <property type="entry name" value="Na_H_Exchanger"/>
    <property type="match status" value="1"/>
</dbReference>
<evidence type="ECO:0000256" key="2">
    <source>
        <dbReference type="ARBA" id="ARBA00022448"/>
    </source>
</evidence>
<comment type="caution">
    <text evidence="12">The sequence shown here is derived from an EMBL/GenBank/DDBJ whole genome shotgun (WGS) entry which is preliminary data.</text>
</comment>
<comment type="caution">
    <text evidence="10">Lacks conserved residue(s) required for the propagation of feature annotation.</text>
</comment>
<name>A0A917NJ92_9PROT</name>
<sequence length="544" mass="58271">MGQFGNILLLLSVVVLTQWIAKVLGNRIALPLVQILAGSILGLAMDLRLELDPALFFVLFLPPLLFLDGWRVPQRDLRANARTVLSLAFGLVFFTVLGLGYLLHFLLVFTPLPVCFALAAVLAPTDVVAATAMLAKVRVPNRVLRILQGEALFNDASGLVCLHLAVVATMTGAFSVWWTAGEVVWAAAGGITVGAAFSFLVSILKFRVTVRLGEEAPVQILISLLTPYGAFILADSLDCSSVLAAVAAGLVMSRVEVGGRALAETRIQRNAVWQTLQFVLNGAIFLLLGEQLPGILARAEILAGSGDKSAWLALTVLIVTVTLALLRFAWVWTSIFVWQGVIRPREQRREWPSCRLTTAMSVAGVRGAVSLAGALSLPLALPDGGAFPSRDLVIIIVAGVILLSLLSANILLPRMFRSLGALPEAVIDGQEKQARIAAAEAAIAVLTARTEATTASEEGLHGALAVVADHYRQRLDSLRTDDSMPQTGGNQERQTERVRVIAVRAERSAIAGLALHGRLSDDVAHKLLRETDLAELALRARLES</sequence>
<dbReference type="PANTHER" id="PTHR10110">
    <property type="entry name" value="SODIUM/HYDROGEN EXCHANGER"/>
    <property type="match status" value="1"/>
</dbReference>
<comment type="similarity">
    <text evidence="10">Belongs to the monovalent cation:proton antiporter 1 (CPA1) transporter (TC 2.A.36) family.</text>
</comment>
<reference evidence="12" key="2">
    <citation type="submission" date="2020-09" db="EMBL/GenBank/DDBJ databases">
        <authorList>
            <person name="Sun Q."/>
            <person name="Zhou Y."/>
        </authorList>
    </citation>
    <scope>NUCLEOTIDE SEQUENCE</scope>
    <source>
        <strain evidence="12">CGMCC 1.3617</strain>
    </source>
</reference>
<evidence type="ECO:0000313" key="13">
    <source>
        <dbReference type="Proteomes" id="UP000661507"/>
    </source>
</evidence>
<accession>A0A917NJ92</accession>
<dbReference type="PANTHER" id="PTHR10110:SF86">
    <property type="entry name" value="SODIUM_HYDROGEN EXCHANGER 7"/>
    <property type="match status" value="1"/>
</dbReference>
<dbReference type="GO" id="GO:0051453">
    <property type="term" value="P:regulation of intracellular pH"/>
    <property type="evidence" value="ECO:0007669"/>
    <property type="project" value="TreeGrafter"/>
</dbReference>
<evidence type="ECO:0000256" key="3">
    <source>
        <dbReference type="ARBA" id="ARBA00022475"/>
    </source>
</evidence>
<evidence type="ECO:0000256" key="5">
    <source>
        <dbReference type="ARBA" id="ARBA00022989"/>
    </source>
</evidence>
<keyword evidence="8 10" id="KW-0472">Membrane</keyword>
<feature type="transmembrane region" description="Helical" evidence="10">
    <location>
        <begin position="116"/>
        <end position="135"/>
    </location>
</feature>
<evidence type="ECO:0000313" key="12">
    <source>
        <dbReference type="EMBL" id="GGJ04982.1"/>
    </source>
</evidence>